<gene>
    <name evidence="1" type="ORF">BDZ94DRAFT_172659</name>
</gene>
<evidence type="ECO:0000313" key="1">
    <source>
        <dbReference type="EMBL" id="KAF9466505.1"/>
    </source>
</evidence>
<protein>
    <submittedName>
        <fullName evidence="1">Uncharacterized protein</fullName>
    </submittedName>
</protein>
<dbReference type="AlphaFoldDB" id="A0A9P5YF59"/>
<organism evidence="1 2">
    <name type="scientific">Collybia nuda</name>
    <dbReference type="NCBI Taxonomy" id="64659"/>
    <lineage>
        <taxon>Eukaryota</taxon>
        <taxon>Fungi</taxon>
        <taxon>Dikarya</taxon>
        <taxon>Basidiomycota</taxon>
        <taxon>Agaricomycotina</taxon>
        <taxon>Agaricomycetes</taxon>
        <taxon>Agaricomycetidae</taxon>
        <taxon>Agaricales</taxon>
        <taxon>Tricholomatineae</taxon>
        <taxon>Clitocybaceae</taxon>
        <taxon>Collybia</taxon>
    </lineage>
</organism>
<dbReference type="Proteomes" id="UP000807353">
    <property type="component" value="Unassembled WGS sequence"/>
</dbReference>
<dbReference type="EMBL" id="MU150241">
    <property type="protein sequence ID" value="KAF9466505.1"/>
    <property type="molecule type" value="Genomic_DNA"/>
</dbReference>
<proteinExistence type="predicted"/>
<comment type="caution">
    <text evidence="1">The sequence shown here is derived from an EMBL/GenBank/DDBJ whole genome shotgun (WGS) entry which is preliminary data.</text>
</comment>
<reference evidence="1" key="1">
    <citation type="submission" date="2020-11" db="EMBL/GenBank/DDBJ databases">
        <authorList>
            <consortium name="DOE Joint Genome Institute"/>
            <person name="Ahrendt S."/>
            <person name="Riley R."/>
            <person name="Andreopoulos W."/>
            <person name="Labutti K."/>
            <person name="Pangilinan J."/>
            <person name="Ruiz-Duenas F.J."/>
            <person name="Barrasa J.M."/>
            <person name="Sanchez-Garcia M."/>
            <person name="Camarero S."/>
            <person name="Miyauchi S."/>
            <person name="Serrano A."/>
            <person name="Linde D."/>
            <person name="Babiker R."/>
            <person name="Drula E."/>
            <person name="Ayuso-Fernandez I."/>
            <person name="Pacheco R."/>
            <person name="Padilla G."/>
            <person name="Ferreira P."/>
            <person name="Barriuso J."/>
            <person name="Kellner H."/>
            <person name="Castanera R."/>
            <person name="Alfaro M."/>
            <person name="Ramirez L."/>
            <person name="Pisabarro A.G."/>
            <person name="Kuo A."/>
            <person name="Tritt A."/>
            <person name="Lipzen A."/>
            <person name="He G."/>
            <person name="Yan M."/>
            <person name="Ng V."/>
            <person name="Cullen D."/>
            <person name="Martin F."/>
            <person name="Rosso M.-N."/>
            <person name="Henrissat B."/>
            <person name="Hibbett D."/>
            <person name="Martinez A.T."/>
            <person name="Grigoriev I.V."/>
        </authorList>
    </citation>
    <scope>NUCLEOTIDE SEQUENCE</scope>
    <source>
        <strain evidence="1">CBS 247.69</strain>
    </source>
</reference>
<evidence type="ECO:0000313" key="2">
    <source>
        <dbReference type="Proteomes" id="UP000807353"/>
    </source>
</evidence>
<keyword evidence="2" id="KW-1185">Reference proteome</keyword>
<sequence>MVNYMSVCNLRSLLIDYDHIPLLTRHVLQSNKTLPRSNSTIPLAGGSRLATGMRDSNTFFLEMIHLRETSTHDIDVIFVITSWMYQTILYLHNTCSVNTPPPPWPEGSHSHCNFLKKGTGHLLQSLQVYVCHQDANNYVQYIEVLKSTEILYQTFRQLKVLKLK</sequence>
<accession>A0A9P5YF59</accession>
<name>A0A9P5YF59_9AGAR</name>